<feature type="transmembrane region" description="Helical" evidence="14">
    <location>
        <begin position="172"/>
        <end position="200"/>
    </location>
</feature>
<gene>
    <name evidence="15" type="ORF">H109_01862</name>
</gene>
<proteinExistence type="inferred from homology"/>
<evidence type="ECO:0000256" key="14">
    <source>
        <dbReference type="RuleBase" id="RU364047"/>
    </source>
</evidence>
<evidence type="ECO:0000313" key="16">
    <source>
        <dbReference type="Proteomes" id="UP000024533"/>
    </source>
</evidence>
<name>A0A059JF55_TRIIM</name>
<feature type="transmembrane region" description="Helical" evidence="14">
    <location>
        <begin position="311"/>
        <end position="328"/>
    </location>
</feature>
<dbReference type="Pfam" id="PF05208">
    <property type="entry name" value="ALG3"/>
    <property type="match status" value="1"/>
</dbReference>
<evidence type="ECO:0000256" key="6">
    <source>
        <dbReference type="ARBA" id="ARBA00022679"/>
    </source>
</evidence>
<dbReference type="Proteomes" id="UP000024533">
    <property type="component" value="Unassembled WGS sequence"/>
</dbReference>
<evidence type="ECO:0000256" key="2">
    <source>
        <dbReference type="ARBA" id="ARBA00004922"/>
    </source>
</evidence>
<evidence type="ECO:0000256" key="9">
    <source>
        <dbReference type="ARBA" id="ARBA00022989"/>
    </source>
</evidence>
<feature type="transmembrane region" description="Helical" evidence="14">
    <location>
        <begin position="265"/>
        <end position="284"/>
    </location>
</feature>
<evidence type="ECO:0000256" key="4">
    <source>
        <dbReference type="ARBA" id="ARBA00015561"/>
    </source>
</evidence>
<evidence type="ECO:0000256" key="13">
    <source>
        <dbReference type="ARBA" id="ARBA00093457"/>
    </source>
</evidence>
<feature type="transmembrane region" description="Helical" evidence="14">
    <location>
        <begin position="375"/>
        <end position="396"/>
    </location>
</feature>
<keyword evidence="5 14" id="KW-0328">Glycosyltransferase</keyword>
<evidence type="ECO:0000256" key="8">
    <source>
        <dbReference type="ARBA" id="ARBA00022824"/>
    </source>
</evidence>
<comment type="similarity">
    <text evidence="13">Belongs to the glycosyltransferase ALG3 family.</text>
</comment>
<evidence type="ECO:0000256" key="5">
    <source>
        <dbReference type="ARBA" id="ARBA00022676"/>
    </source>
</evidence>
<keyword evidence="8 14" id="KW-0256">Endoplasmic reticulum</keyword>
<keyword evidence="10 14" id="KW-0472">Membrane</keyword>
<protein>
    <recommendedName>
        <fullName evidence="4 14">Dol-P-Man:Man(5)GlcNAc(2)-PP-Dol alpha-1,3-mannosyltransferase</fullName>
        <ecNumber evidence="3 14">2.4.1.258</ecNumber>
    </recommendedName>
    <alternativeName>
        <fullName evidence="14">Dol-P-Man-dependent alpha(1-3)-mannosyltransferase</fullName>
    </alternativeName>
</protein>
<evidence type="ECO:0000256" key="11">
    <source>
        <dbReference type="ARBA" id="ARBA00044743"/>
    </source>
</evidence>
<sequence>MSRLYTAVLDLLTNPKHSRWICPLLLTFDACLCAAIILKVPYTEIDWSTYMQHIHLFLSSERDYTAIKGSTGPLVYPAGHVYAYTALYNVTDEGRDVPFAQTLFAALYLIFLAIVMACYRAIHAPPYIYPLLVLSKRLHSIFMLRMFNDGLAAGFIWAAVYMMLKRQWYAGVLLWTLSVSIKMTGLLAAPAIAVILTFAIGFGQALGMGVFFVLVQILLGLPFLLENPTGYMTRAFEFTRQFLFKWTVNWRFIGEDVFLSRPFSVALLAVHISLLVTFLAYVWILPAKMDLGSLVQQTFRGRNLQRNISNSYVATTMMTSVVIGLLCARSLHYQFYAYLVWTTPLILWKSGFHPVLVFILWAAQEWAWNVYPSTNVSSTMVVGCLALQVLGVFWGMMQCEEQRQAQFKGETKDLIDNQN</sequence>
<comment type="function">
    <text evidence="11 14">Dol-P-Man:Man(5)GlcNAc(2)-PP-Dol alpha-1,3-mannosyltransferase that operates in the biosynthetic pathway of dolichol-linked oligosaccharides, the glycan precursors employed in protein asparagine (N)-glycosylation. The assembly of dolichol-linked oligosaccharides begins on the cytosolic side of the endoplasmic reticulum membrane and finishes in its lumen. The sequential addition of sugars to dolichol pyrophosphate produces dolichol-linked oligosaccharides containing fourteen sugars, including two GlcNAcs, nine mannoses and three glucoses. Once assembled, the oligosaccharide is transferred from the lipid to nascent proteins by oligosaccharyltransferases. In the lumen of the endoplasmic reticulum, adds the first dolichyl beta-D-mannosyl phosphate derived mannose in an alpha-1,3 linkage to Man(5)GlcNAc(2)-PP-dolichol to produce Man(6)GlcNAc(2)-PP-dolichol.</text>
</comment>
<evidence type="ECO:0000313" key="15">
    <source>
        <dbReference type="EMBL" id="KDB26288.1"/>
    </source>
</evidence>
<dbReference type="AlphaFoldDB" id="A0A059JF55"/>
<dbReference type="PANTHER" id="PTHR12646:SF0">
    <property type="entry name" value="DOL-P-MAN:MAN(5)GLCNAC(2)-PP-DOL ALPHA-1,3-MANNOSYLTRANSFERASE"/>
    <property type="match status" value="1"/>
</dbReference>
<reference evidence="15 16" key="1">
    <citation type="submission" date="2014-02" db="EMBL/GenBank/DDBJ databases">
        <title>The Genome Sequence of Trichophyton interdigitale MR816.</title>
        <authorList>
            <consortium name="The Broad Institute Genomics Platform"/>
            <person name="Cuomo C.A."/>
            <person name="White T.C."/>
            <person name="Graser Y."/>
            <person name="Martinez-Rossi N."/>
            <person name="Heitman J."/>
            <person name="Young S.K."/>
            <person name="Zeng Q."/>
            <person name="Gargeya S."/>
            <person name="Abouelleil A."/>
            <person name="Alvarado L."/>
            <person name="Chapman S.B."/>
            <person name="Gainer-Dewar J."/>
            <person name="Goldberg J."/>
            <person name="Griggs A."/>
            <person name="Gujja S."/>
            <person name="Hansen M."/>
            <person name="Howarth C."/>
            <person name="Imamovic A."/>
            <person name="Larimer J."/>
            <person name="Martinez D."/>
            <person name="Murphy C."/>
            <person name="Pearson M.D."/>
            <person name="Persinoti G."/>
            <person name="Poon T."/>
            <person name="Priest M."/>
            <person name="Roberts A.D."/>
            <person name="Saif S."/>
            <person name="Shea T.D."/>
            <person name="Sykes S.N."/>
            <person name="Wortman J."/>
            <person name="Nusbaum C."/>
            <person name="Birren B."/>
        </authorList>
    </citation>
    <scope>NUCLEOTIDE SEQUENCE [LARGE SCALE GENOMIC DNA]</scope>
    <source>
        <strain evidence="15 16">MR816</strain>
    </source>
</reference>
<dbReference type="EC" id="2.4.1.258" evidence="3 14"/>
<feature type="transmembrane region" description="Helical" evidence="14">
    <location>
        <begin position="206"/>
        <end position="225"/>
    </location>
</feature>
<evidence type="ECO:0000256" key="7">
    <source>
        <dbReference type="ARBA" id="ARBA00022692"/>
    </source>
</evidence>
<evidence type="ECO:0000256" key="1">
    <source>
        <dbReference type="ARBA" id="ARBA00004477"/>
    </source>
</evidence>
<keyword evidence="6 14" id="KW-0808">Transferase</keyword>
<evidence type="ECO:0000256" key="12">
    <source>
        <dbReference type="ARBA" id="ARBA00049506"/>
    </source>
</evidence>
<evidence type="ECO:0000256" key="3">
    <source>
        <dbReference type="ARBA" id="ARBA00011964"/>
    </source>
</evidence>
<dbReference type="OMA" id="DWETYMI"/>
<dbReference type="InterPro" id="IPR007873">
    <property type="entry name" value="Glycosyltransferase_ALG3"/>
</dbReference>
<dbReference type="STRING" id="1215338.A0A059JF55"/>
<comment type="subcellular location">
    <subcellularLocation>
        <location evidence="1 14">Endoplasmic reticulum membrane</location>
        <topology evidence="1 14">Multi-pass membrane protein</topology>
    </subcellularLocation>
</comment>
<organism evidence="15 16">
    <name type="scientific">Trichophyton interdigitale (strain MR816)</name>
    <dbReference type="NCBI Taxonomy" id="1215338"/>
    <lineage>
        <taxon>Eukaryota</taxon>
        <taxon>Fungi</taxon>
        <taxon>Dikarya</taxon>
        <taxon>Ascomycota</taxon>
        <taxon>Pezizomycotina</taxon>
        <taxon>Eurotiomycetes</taxon>
        <taxon>Eurotiomycetidae</taxon>
        <taxon>Onygenales</taxon>
        <taxon>Arthrodermataceae</taxon>
        <taxon>Trichophyton</taxon>
    </lineage>
</organism>
<dbReference type="OrthoDB" id="20028at2759"/>
<keyword evidence="9 14" id="KW-1133">Transmembrane helix</keyword>
<dbReference type="EMBL" id="AOKY01000143">
    <property type="protein sequence ID" value="KDB26288.1"/>
    <property type="molecule type" value="Genomic_DNA"/>
</dbReference>
<feature type="transmembrane region" description="Helical" evidence="14">
    <location>
        <begin position="20"/>
        <end position="42"/>
    </location>
</feature>
<dbReference type="GO" id="GO:0052925">
    <property type="term" value="F:dol-P-Man:Man(5)GlcNAc(2)-PP-Dol alpha-1,3-mannosyltransferase activity"/>
    <property type="evidence" value="ECO:0007669"/>
    <property type="project" value="UniProtKB-EC"/>
</dbReference>
<keyword evidence="16" id="KW-1185">Reference proteome</keyword>
<feature type="transmembrane region" description="Helical" evidence="14">
    <location>
        <begin position="103"/>
        <end position="122"/>
    </location>
</feature>
<dbReference type="GO" id="GO:0005789">
    <property type="term" value="C:endoplasmic reticulum membrane"/>
    <property type="evidence" value="ECO:0007669"/>
    <property type="project" value="UniProtKB-SubCell"/>
</dbReference>
<evidence type="ECO:0000256" key="10">
    <source>
        <dbReference type="ARBA" id="ARBA00023136"/>
    </source>
</evidence>
<comment type="caution">
    <text evidence="15">The sequence shown here is derived from an EMBL/GenBank/DDBJ whole genome shotgun (WGS) entry which is preliminary data.</text>
</comment>
<dbReference type="HOGENOM" id="CLU_035382_3_0_1"/>
<dbReference type="PANTHER" id="PTHR12646">
    <property type="entry name" value="NOT56 - RELATED"/>
    <property type="match status" value="1"/>
</dbReference>
<feature type="transmembrane region" description="Helical" evidence="14">
    <location>
        <begin position="335"/>
        <end position="363"/>
    </location>
</feature>
<feature type="transmembrane region" description="Helical" evidence="14">
    <location>
        <begin position="142"/>
        <end position="160"/>
    </location>
</feature>
<comment type="catalytic activity">
    <reaction evidence="12 14">
        <text>an alpha-D-Man-(1-&gt;2)-alpha-D-Man-(1-&gt;2)-alpha-D-Man-(1-&gt;3)-[alpha-D-Man-(1-&gt;6)]-beta-D-Man-(1-&gt;4)-beta-D-GlcNAc-(1-&gt;4)-alpha-D-GlcNAc-diphospho-di-trans,poly-cis-dolichol + a di-trans,poly-cis-dolichyl beta-D-mannosyl phosphate = an alpha-D-Man-(1-&gt;2)-alpha-D-Man-(1-&gt;2)-alpha-D-Man-(1-&gt;3)-[alpha-D-Man-(1-&gt;3)-alpha-D-Man-(1-&gt;6)]-beta-D-Man-(1-&gt;4)-beta-D-GlcNAc-(1-&gt;4)-alpha-D-GlcNAc-diphospho-di-trans,poly-cis-dolichol + a di-trans,poly-cis-dolichyl phosphate + H(+)</text>
        <dbReference type="Rhea" id="RHEA:29527"/>
        <dbReference type="Rhea" id="RHEA-COMP:19498"/>
        <dbReference type="Rhea" id="RHEA-COMP:19501"/>
        <dbReference type="Rhea" id="RHEA-COMP:19516"/>
        <dbReference type="Rhea" id="RHEA-COMP:19517"/>
        <dbReference type="ChEBI" id="CHEBI:15378"/>
        <dbReference type="ChEBI" id="CHEBI:57683"/>
        <dbReference type="ChEBI" id="CHEBI:58211"/>
        <dbReference type="ChEBI" id="CHEBI:132515"/>
        <dbReference type="ChEBI" id="CHEBI:132516"/>
        <dbReference type="EC" id="2.4.1.258"/>
    </reaction>
    <physiologicalReaction direction="left-to-right" evidence="12 14">
        <dbReference type="Rhea" id="RHEA:29528"/>
    </physiologicalReaction>
</comment>
<keyword evidence="7 14" id="KW-0812">Transmembrane</keyword>
<comment type="pathway">
    <text evidence="2 14">Protein modification; protein glycosylation.</text>
</comment>
<dbReference type="UniPathway" id="UPA00378"/>
<accession>A0A059JF55</accession>